<feature type="region of interest" description="Disordered" evidence="1">
    <location>
        <begin position="1"/>
        <end position="31"/>
    </location>
</feature>
<evidence type="ECO:0000313" key="3">
    <source>
        <dbReference type="Proteomes" id="UP000229313"/>
    </source>
</evidence>
<sequence length="730" mass="74278">MPTTYYPYDNGTVGPTGPEGPQGPTGPAGADGVVQSVNGQSVAAVVLDAADVNALPSNANALLGAQYLWLDQPAGTYRAFGYKTGGVDRWLMQVDDVAETGSAAGSNFRLSARNDDGSFNKTAVYVTRSGGQTAFLTTTVHGSASVTSGGSVGLRDITTDPTTTSGGTFIYSKGGKLFVKQSDGTSFQISQISYPVLSVNGDTGNVTLGAADVGALPTSGGTLTGQTKISGNAGSYRTFALATAGTNRWQVEADNTTEPGDGSGSDLVITARKDDGSFQKHVMYAKRSTGQTSFGATNPLGAAQTTVVGAFGVRDVTADPADATGGIQLYSKAGKPYIKQGDGTIFQVGSGGGTGGGAVDSVNGMTGVVTLDADDVGAIYKTSETYQQNTRAIFQGDGTNNIMEWRNPSGSLVSRIGANGNIVGQGVAYLAGGVQLGSTSTDFGGGAGAILGVDNATTAPTTNPASGVIVYAEGGKLKVRQDDGTVVIVGNAPVSSVNGLTGAVNLTIEDLEGIPLGQKGTASGVATLDASTKIPVAQLPDIAVPSSFTPESLGLKAWAGDPDFCASGFDYTGVGTGRMTAVYIDRSMSVSKIVWHVFGYAGGLKTGSWAGIYNTSGTLMRATGDMSTASYEPAEQHDTGGGWSSSNLTSSVTLSPGVYYILWRFNYTASPVDGPALARFESGGACQSVMGTGNNIWRHGSYTTSATSAPSSITIGSLQRDSIRFWVGLA</sequence>
<keyword evidence="3" id="KW-1185">Reference proteome</keyword>
<dbReference type="EMBL" id="MF766045">
    <property type="protein sequence ID" value="ATI18723.1"/>
    <property type="molecule type" value="Genomic_DNA"/>
</dbReference>
<reference evidence="3" key="1">
    <citation type="submission" date="2017-08" db="EMBL/GenBank/DDBJ databases">
        <authorList>
            <person name="de Groot N.N."/>
        </authorList>
    </citation>
    <scope>NUCLEOTIDE SEQUENCE [LARGE SCALE GENOMIC DNA]</scope>
</reference>
<name>A0A291LI31_9CAUD</name>
<organism evidence="2 3">
    <name type="scientific">Streptomyces phage Daudau</name>
    <dbReference type="NCBI Taxonomy" id="2041206"/>
    <lineage>
        <taxon>Viruses</taxon>
        <taxon>Duplodnaviria</taxon>
        <taxon>Heunggongvirae</taxon>
        <taxon>Uroviricota</taxon>
        <taxon>Caudoviricetes</taxon>
        <taxon>Arquatrovirinae</taxon>
        <taxon>Caelumvirus</taxon>
        <taxon>Caelumvirus daudau</taxon>
    </lineage>
</organism>
<protein>
    <submittedName>
        <fullName evidence="2">Minor tail protein</fullName>
    </submittedName>
</protein>
<dbReference type="Proteomes" id="UP000229313">
    <property type="component" value="Segment"/>
</dbReference>
<evidence type="ECO:0000256" key="1">
    <source>
        <dbReference type="SAM" id="MobiDB-lite"/>
    </source>
</evidence>
<gene>
    <name evidence="2" type="ORF">SEA_DAUDAU_22</name>
</gene>
<proteinExistence type="predicted"/>
<evidence type="ECO:0000313" key="2">
    <source>
        <dbReference type="EMBL" id="ATI18723.1"/>
    </source>
</evidence>
<accession>A0A291LI31</accession>